<evidence type="ECO:0000256" key="3">
    <source>
        <dbReference type="ARBA" id="ARBA00022729"/>
    </source>
</evidence>
<dbReference type="GO" id="GO:0009279">
    <property type="term" value="C:cell outer membrane"/>
    <property type="evidence" value="ECO:0007669"/>
    <property type="project" value="UniProtKB-SubCell"/>
</dbReference>
<feature type="signal peptide" evidence="6">
    <location>
        <begin position="1"/>
        <end position="21"/>
    </location>
</feature>
<dbReference type="Proteomes" id="UP001055048">
    <property type="component" value="Unassembled WGS sequence"/>
</dbReference>
<dbReference type="Pfam" id="PF07980">
    <property type="entry name" value="SusD_RagB"/>
    <property type="match status" value="1"/>
</dbReference>
<name>A0AA37N7H5_BACUN</name>
<gene>
    <name evidence="9" type="ORF">CE91St12_16430</name>
</gene>
<keyword evidence="4" id="KW-0472">Membrane</keyword>
<accession>A0AA37N7H5</accession>
<evidence type="ECO:0000259" key="8">
    <source>
        <dbReference type="Pfam" id="PF14322"/>
    </source>
</evidence>
<reference evidence="9" key="1">
    <citation type="submission" date="2022-01" db="EMBL/GenBank/DDBJ databases">
        <title>Novel bile acid biosynthetic pathways are enriched in the microbiome of centenarians.</title>
        <authorList>
            <person name="Sato Y."/>
            <person name="Atarashi K."/>
            <person name="Plichta R.D."/>
            <person name="Arai Y."/>
            <person name="Sasajima S."/>
            <person name="Kearney M.S."/>
            <person name="Suda W."/>
            <person name="Takeshita K."/>
            <person name="Sasaki T."/>
            <person name="Okamoto S."/>
            <person name="Skelly N.A."/>
            <person name="Okamura Y."/>
            <person name="Vlamakis H."/>
            <person name="Li Y."/>
            <person name="Tanoue T."/>
            <person name="Takei H."/>
            <person name="Nittono H."/>
            <person name="Narushima S."/>
            <person name="Irie J."/>
            <person name="Itoh H."/>
            <person name="Moriya K."/>
            <person name="Sugiura Y."/>
            <person name="Suematsu M."/>
            <person name="Moritoki N."/>
            <person name="Shibata S."/>
            <person name="Littman R.D."/>
            <person name="Fischbach A.M."/>
            <person name="Uwamino Y."/>
            <person name="Inoue T."/>
            <person name="Honda A."/>
            <person name="Hattori M."/>
            <person name="Murai T."/>
            <person name="Xavier J.R."/>
            <person name="Hirose N."/>
            <person name="Honda K."/>
        </authorList>
    </citation>
    <scope>NUCLEOTIDE SEQUENCE</scope>
    <source>
        <strain evidence="9">CE91-St12</strain>
    </source>
</reference>
<dbReference type="AlphaFoldDB" id="A0AA37N7H5"/>
<comment type="similarity">
    <text evidence="2">Belongs to the SusD family.</text>
</comment>
<keyword evidence="5" id="KW-0998">Cell outer membrane</keyword>
<sequence>MKKYNLLYTALMLLTACFASCEDMLTETPNSSYDKDGFFNTEAKAEMAIMGIYSSISDYRHYGYYEMAAHASDDTYYLARTGADNQIRDMVHYTTNATNEWVKWLWTLKYQGIDRANMTISGIQGMAGYGEDNKSLLALEAEARFLRAFLAFDLVKYWGDVPFKTNYSSKYDEAFGARVNRELIYDRIVEDLNFAKSNLEWATAASSPERATQGAARALLMRVWLQRAGYSLQQDGKMTCPDDATRKEYFEAVLDEWEEIQKNGYHGFYDGSYEDLFKSFSEGVLNSKESMFEIAFFHQQGSRNGGAWGIYNGPLVAEATGISPTEANNYMGRANGFFITVPEWRAFFEENDARRDVSICTYRYSWKDKQHVKEERNAGSWYPGKWRREWMTPETRNKNMNYGDVNLCVLRYADVVLMAAEAYNETGNTSEAWRLLNNVRRRAGATAYTDANYEELMAACKKNHTLPFIPDGDAQGKFRTALYWERGFELSFEGQRKFDLIRWGVLADALKLFGEKSSVNQKENKPYPAYQNFVAGKHELLPIPLAEIQSNPKLEGKNNPGY</sequence>
<dbReference type="InterPro" id="IPR012944">
    <property type="entry name" value="SusD_RagB_dom"/>
</dbReference>
<dbReference type="Gene3D" id="1.25.40.390">
    <property type="match status" value="1"/>
</dbReference>
<dbReference type="RefSeq" id="WP_244074423.1">
    <property type="nucleotide sequence ID" value="NZ_BQNL01000001.1"/>
</dbReference>
<keyword evidence="3 6" id="KW-0732">Signal</keyword>
<evidence type="ECO:0000256" key="6">
    <source>
        <dbReference type="SAM" id="SignalP"/>
    </source>
</evidence>
<evidence type="ECO:0000256" key="5">
    <source>
        <dbReference type="ARBA" id="ARBA00023237"/>
    </source>
</evidence>
<dbReference type="InterPro" id="IPR011990">
    <property type="entry name" value="TPR-like_helical_dom_sf"/>
</dbReference>
<feature type="chain" id="PRO_5041401465" evidence="6">
    <location>
        <begin position="22"/>
        <end position="562"/>
    </location>
</feature>
<evidence type="ECO:0000259" key="7">
    <source>
        <dbReference type="Pfam" id="PF07980"/>
    </source>
</evidence>
<dbReference type="PROSITE" id="PS51257">
    <property type="entry name" value="PROKAR_LIPOPROTEIN"/>
    <property type="match status" value="1"/>
</dbReference>
<evidence type="ECO:0000256" key="2">
    <source>
        <dbReference type="ARBA" id="ARBA00006275"/>
    </source>
</evidence>
<dbReference type="EMBL" id="BQNL01000001">
    <property type="protein sequence ID" value="GKH13433.1"/>
    <property type="molecule type" value="Genomic_DNA"/>
</dbReference>
<protein>
    <submittedName>
        <fullName evidence="9">Membrane protein</fullName>
    </submittedName>
</protein>
<feature type="domain" description="RagB/SusD" evidence="7">
    <location>
        <begin position="346"/>
        <end position="562"/>
    </location>
</feature>
<evidence type="ECO:0000256" key="4">
    <source>
        <dbReference type="ARBA" id="ARBA00023136"/>
    </source>
</evidence>
<evidence type="ECO:0000313" key="9">
    <source>
        <dbReference type="EMBL" id="GKH13433.1"/>
    </source>
</evidence>
<dbReference type="InterPro" id="IPR033985">
    <property type="entry name" value="SusD-like_N"/>
</dbReference>
<comment type="subcellular location">
    <subcellularLocation>
        <location evidence="1">Cell outer membrane</location>
    </subcellularLocation>
</comment>
<dbReference type="CDD" id="cd08977">
    <property type="entry name" value="SusD"/>
    <property type="match status" value="1"/>
</dbReference>
<dbReference type="Pfam" id="PF14322">
    <property type="entry name" value="SusD-like_3"/>
    <property type="match status" value="1"/>
</dbReference>
<evidence type="ECO:0000313" key="10">
    <source>
        <dbReference type="Proteomes" id="UP001055048"/>
    </source>
</evidence>
<dbReference type="SUPFAM" id="SSF48452">
    <property type="entry name" value="TPR-like"/>
    <property type="match status" value="1"/>
</dbReference>
<evidence type="ECO:0000256" key="1">
    <source>
        <dbReference type="ARBA" id="ARBA00004442"/>
    </source>
</evidence>
<proteinExistence type="inferred from homology"/>
<organism evidence="9 10">
    <name type="scientific">Bacteroides uniformis</name>
    <dbReference type="NCBI Taxonomy" id="820"/>
    <lineage>
        <taxon>Bacteria</taxon>
        <taxon>Pseudomonadati</taxon>
        <taxon>Bacteroidota</taxon>
        <taxon>Bacteroidia</taxon>
        <taxon>Bacteroidales</taxon>
        <taxon>Bacteroidaceae</taxon>
        <taxon>Bacteroides</taxon>
    </lineage>
</organism>
<comment type="caution">
    <text evidence="9">The sequence shown here is derived from an EMBL/GenBank/DDBJ whole genome shotgun (WGS) entry which is preliminary data.</text>
</comment>
<feature type="domain" description="SusD-like N-terminal" evidence="8">
    <location>
        <begin position="28"/>
        <end position="225"/>
    </location>
</feature>